<proteinExistence type="predicted"/>
<dbReference type="GO" id="GO:0005886">
    <property type="term" value="C:plasma membrane"/>
    <property type="evidence" value="ECO:0007669"/>
    <property type="project" value="TreeGrafter"/>
</dbReference>
<dbReference type="PANTHER" id="PTHR18640">
    <property type="entry name" value="SOLUTE CARRIER FAMILY 10 MEMBER 7"/>
    <property type="match status" value="1"/>
</dbReference>
<dbReference type="EMBL" id="RBAL01000004">
    <property type="protein sequence ID" value="RKN44069.1"/>
    <property type="molecule type" value="Genomic_DNA"/>
</dbReference>
<feature type="transmembrane region" description="Helical" evidence="2">
    <location>
        <begin position="203"/>
        <end position="225"/>
    </location>
</feature>
<gene>
    <name evidence="3" type="ORF">D7294_08895</name>
</gene>
<evidence type="ECO:0000256" key="1">
    <source>
        <dbReference type="SAM" id="MobiDB-lite"/>
    </source>
</evidence>
<dbReference type="AlphaFoldDB" id="A0A3A9Z7P7"/>
<feature type="transmembrane region" description="Helical" evidence="2">
    <location>
        <begin position="231"/>
        <end position="252"/>
    </location>
</feature>
<feature type="transmembrane region" description="Helical" evidence="2">
    <location>
        <begin position="35"/>
        <end position="52"/>
    </location>
</feature>
<evidence type="ECO:0000313" key="4">
    <source>
        <dbReference type="Proteomes" id="UP000272474"/>
    </source>
</evidence>
<dbReference type="Proteomes" id="UP000272474">
    <property type="component" value="Unassembled WGS sequence"/>
</dbReference>
<keyword evidence="4" id="KW-1185">Reference proteome</keyword>
<feature type="region of interest" description="Disordered" evidence="1">
    <location>
        <begin position="315"/>
        <end position="340"/>
    </location>
</feature>
<dbReference type="Pfam" id="PF13593">
    <property type="entry name" value="SBF_like"/>
    <property type="match status" value="1"/>
</dbReference>
<reference evidence="3 4" key="1">
    <citation type="journal article" date="2014" name="Int. J. Syst. Evol. Microbiol.">
        <title>Streptomyces hoynatensis sp. nov., isolated from deep marine sediment.</title>
        <authorList>
            <person name="Veyisoglu A."/>
            <person name="Sahin N."/>
        </authorList>
    </citation>
    <scope>NUCLEOTIDE SEQUENCE [LARGE SCALE GENOMIC DNA]</scope>
    <source>
        <strain evidence="3 4">KCTC 29097</strain>
    </source>
</reference>
<keyword evidence="2" id="KW-0812">Transmembrane</keyword>
<dbReference type="OrthoDB" id="9792271at2"/>
<protein>
    <submittedName>
        <fullName evidence="3">Bile acid:sodium symporter</fullName>
    </submittedName>
</protein>
<feature type="transmembrane region" description="Helical" evidence="2">
    <location>
        <begin position="161"/>
        <end position="182"/>
    </location>
</feature>
<keyword evidence="2" id="KW-1133">Transmembrane helix</keyword>
<dbReference type="InterPro" id="IPR038770">
    <property type="entry name" value="Na+/solute_symporter_sf"/>
</dbReference>
<feature type="compositionally biased region" description="Low complexity" evidence="1">
    <location>
        <begin position="329"/>
        <end position="340"/>
    </location>
</feature>
<feature type="transmembrane region" description="Helical" evidence="2">
    <location>
        <begin position="64"/>
        <end position="86"/>
    </location>
</feature>
<dbReference type="PANTHER" id="PTHR18640:SF5">
    <property type="entry name" value="SODIUM_BILE ACID COTRANSPORTER 7"/>
    <property type="match status" value="1"/>
</dbReference>
<dbReference type="InterPro" id="IPR016833">
    <property type="entry name" value="Put_Na-Bile_cotransptr"/>
</dbReference>
<dbReference type="PIRSF" id="PIRSF026166">
    <property type="entry name" value="UCP026166"/>
    <property type="match status" value="1"/>
</dbReference>
<sequence>MRRVDRYIAALLATVALAALLPADGTPAEVVGVGTKLAVGLLFFLYGARLSPHAAFAGLRNWRLHLPILLFTFAVFPLCGVALGALPSAVLSEDLARGVLFLCVLPSTVQSAVAFTSMARGNVAAAICSSSFSSLLGVFLTPLLAALLLRGPGDGGQVPISTGQLVSIVVQLLVPFALGQAARPWLGGWVARHRALTTVCDRGSILLVVYAAFSEGVNAGIWHRVSPGRLLALLALCGLLLALVLTLTARLARWLGFSPEDRVTAVFCASTKSLASGLPIATVLFAAEDVGLLVLPLMLYHTLQLMTCATLARRRPAPAPDGPRPEPDAAPGAAAAGAPA</sequence>
<dbReference type="Gene3D" id="1.20.1530.20">
    <property type="match status" value="1"/>
</dbReference>
<dbReference type="RefSeq" id="WP_120677892.1">
    <property type="nucleotide sequence ID" value="NZ_RBAL01000004.1"/>
</dbReference>
<feature type="transmembrane region" description="Helical" evidence="2">
    <location>
        <begin position="98"/>
        <end position="116"/>
    </location>
</feature>
<name>A0A3A9Z7P7_9ACTN</name>
<comment type="caution">
    <text evidence="3">The sequence shown here is derived from an EMBL/GenBank/DDBJ whole genome shotgun (WGS) entry which is preliminary data.</text>
</comment>
<accession>A0A3A9Z7P7</accession>
<feature type="transmembrane region" description="Helical" evidence="2">
    <location>
        <begin position="264"/>
        <end position="287"/>
    </location>
</feature>
<keyword evidence="2" id="KW-0472">Membrane</keyword>
<feature type="transmembrane region" description="Helical" evidence="2">
    <location>
        <begin position="123"/>
        <end position="149"/>
    </location>
</feature>
<organism evidence="3 4">
    <name type="scientific">Streptomyces hoynatensis</name>
    <dbReference type="NCBI Taxonomy" id="1141874"/>
    <lineage>
        <taxon>Bacteria</taxon>
        <taxon>Bacillati</taxon>
        <taxon>Actinomycetota</taxon>
        <taxon>Actinomycetes</taxon>
        <taxon>Kitasatosporales</taxon>
        <taxon>Streptomycetaceae</taxon>
        <taxon>Streptomyces</taxon>
    </lineage>
</organism>
<evidence type="ECO:0000313" key="3">
    <source>
        <dbReference type="EMBL" id="RKN44069.1"/>
    </source>
</evidence>
<evidence type="ECO:0000256" key="2">
    <source>
        <dbReference type="SAM" id="Phobius"/>
    </source>
</evidence>